<evidence type="ECO:0000313" key="5">
    <source>
        <dbReference type="Proteomes" id="UP000003688"/>
    </source>
</evidence>
<protein>
    <submittedName>
        <fullName evidence="4">Esterase, PHB depolymerase family</fullName>
    </submittedName>
</protein>
<dbReference type="InterPro" id="IPR029058">
    <property type="entry name" value="AB_hydrolase_fold"/>
</dbReference>
<dbReference type="GO" id="GO:0016787">
    <property type="term" value="F:hydrolase activity"/>
    <property type="evidence" value="ECO:0007669"/>
    <property type="project" value="UniProtKB-KW"/>
</dbReference>
<dbReference type="EMBL" id="ABOX02000008">
    <property type="protein sequence ID" value="EEF61675.1"/>
    <property type="molecule type" value="Genomic_DNA"/>
</dbReference>
<dbReference type="Pfam" id="PF10503">
    <property type="entry name" value="Esterase_PHB"/>
    <property type="match status" value="1"/>
</dbReference>
<organism evidence="4 5">
    <name type="scientific">Pedosphaera parvula (strain Ellin514)</name>
    <dbReference type="NCBI Taxonomy" id="320771"/>
    <lineage>
        <taxon>Bacteria</taxon>
        <taxon>Pseudomonadati</taxon>
        <taxon>Verrucomicrobiota</taxon>
        <taxon>Pedosphaerae</taxon>
        <taxon>Pedosphaerales</taxon>
        <taxon>Pedosphaeraceae</taxon>
        <taxon>Pedosphaera</taxon>
    </lineage>
</organism>
<name>B9XEG1_PEDPL</name>
<dbReference type="AlphaFoldDB" id="B9XEG1"/>
<sequence>MNRSIDCMKTEMEEATRLTREGRLAEAAALIRRSLGMGEASTATRARVVEAPPIDVTSSSTREPAELAVPLATGAEPDARTSAPRPTDQRTPPHQAPAAPVTPPPNLSALLAGLPKPDTLGKVQWRDRSGRQFAPEIVAPAAGQWRAGVFTGESGSRAYKLYLPSGYHGRRLPLVVMLHGCTQSADDFAAGTRMNFVAEAEGLLVLFPEQAVAANTSRCWNWFQSADQQRGRGEPAILAGMTREVLAEHNVDQNRVFIAGLSAGGAMAAILAATYPELFAAVGVHSGLAPGKAHDLPSALQAMQGLGLDRQPGAPGRSIPLILFHGDRDSTVHPRNAEEFIRQWVGDGPDESSLRRGQVPGGKTYSCAVYGNPDGRTLVERWTIHGASHAWSGGSVNGSFTDPAGPNASQELVRFFREHPQPSA</sequence>
<dbReference type="SUPFAM" id="SSF53474">
    <property type="entry name" value="alpha/beta-Hydrolases"/>
    <property type="match status" value="2"/>
</dbReference>
<proteinExistence type="predicted"/>
<gene>
    <name evidence="4" type="ORF">Cflav_PD4715</name>
</gene>
<evidence type="ECO:0000256" key="2">
    <source>
        <dbReference type="ARBA" id="ARBA00022801"/>
    </source>
</evidence>
<dbReference type="PANTHER" id="PTHR43037:SF1">
    <property type="entry name" value="BLL1128 PROTEIN"/>
    <property type="match status" value="1"/>
</dbReference>
<dbReference type="InterPro" id="IPR010126">
    <property type="entry name" value="Esterase_phb"/>
</dbReference>
<dbReference type="GO" id="GO:0005576">
    <property type="term" value="C:extracellular region"/>
    <property type="evidence" value="ECO:0007669"/>
    <property type="project" value="InterPro"/>
</dbReference>
<keyword evidence="2" id="KW-0378">Hydrolase</keyword>
<evidence type="ECO:0000256" key="3">
    <source>
        <dbReference type="SAM" id="MobiDB-lite"/>
    </source>
</evidence>
<evidence type="ECO:0000256" key="1">
    <source>
        <dbReference type="ARBA" id="ARBA00022729"/>
    </source>
</evidence>
<dbReference type="PANTHER" id="PTHR43037">
    <property type="entry name" value="UNNAMED PRODUCT-RELATED"/>
    <property type="match status" value="1"/>
</dbReference>
<keyword evidence="1" id="KW-0732">Signal</keyword>
<dbReference type="InterPro" id="IPR050955">
    <property type="entry name" value="Plant_Biomass_Hydrol_Est"/>
</dbReference>
<reference evidence="4 5" key="1">
    <citation type="journal article" date="2011" name="J. Bacteriol.">
        <title>Genome sequence of 'Pedosphaera parvula' Ellin514, an aerobic Verrucomicrobial isolate from pasture soil.</title>
        <authorList>
            <person name="Kant R."/>
            <person name="van Passel M.W."/>
            <person name="Sangwan P."/>
            <person name="Palva A."/>
            <person name="Lucas S."/>
            <person name="Copeland A."/>
            <person name="Lapidus A."/>
            <person name="Glavina Del Rio T."/>
            <person name="Dalin E."/>
            <person name="Tice H."/>
            <person name="Bruce D."/>
            <person name="Goodwin L."/>
            <person name="Pitluck S."/>
            <person name="Chertkov O."/>
            <person name="Larimer F.W."/>
            <person name="Land M.L."/>
            <person name="Hauser L."/>
            <person name="Brettin T.S."/>
            <person name="Detter J.C."/>
            <person name="Han S."/>
            <person name="de Vos W.M."/>
            <person name="Janssen P.H."/>
            <person name="Smidt H."/>
        </authorList>
    </citation>
    <scope>NUCLEOTIDE SEQUENCE [LARGE SCALE GENOMIC DNA]</scope>
    <source>
        <strain evidence="4 5">Ellin514</strain>
    </source>
</reference>
<comment type="caution">
    <text evidence="4">The sequence shown here is derived from an EMBL/GenBank/DDBJ whole genome shotgun (WGS) entry which is preliminary data.</text>
</comment>
<dbReference type="Proteomes" id="UP000003688">
    <property type="component" value="Unassembled WGS sequence"/>
</dbReference>
<dbReference type="OrthoDB" id="9764953at2"/>
<evidence type="ECO:0000313" key="4">
    <source>
        <dbReference type="EMBL" id="EEF61675.1"/>
    </source>
</evidence>
<feature type="region of interest" description="Disordered" evidence="3">
    <location>
        <begin position="54"/>
        <end position="113"/>
    </location>
</feature>
<dbReference type="Gene3D" id="3.40.50.1820">
    <property type="entry name" value="alpha/beta hydrolase"/>
    <property type="match status" value="1"/>
</dbReference>
<accession>B9XEG1</accession>
<dbReference type="STRING" id="320771.Cflav_PD4715"/>
<keyword evidence="5" id="KW-1185">Reference proteome</keyword>
<dbReference type="NCBIfam" id="TIGR01840">
    <property type="entry name" value="esterase_phb"/>
    <property type="match status" value="1"/>
</dbReference>